<reference evidence="3 4" key="1">
    <citation type="submission" date="2019-04" db="EMBL/GenBank/DDBJ databases">
        <authorList>
            <person name="Grouzdev D.S."/>
            <person name="Nazina T.N."/>
        </authorList>
    </citation>
    <scope>NUCLEOTIDE SEQUENCE [LARGE SCALE GENOMIC DNA]</scope>
    <source>
        <strain evidence="3 4">SHC 3-19</strain>
    </source>
</reference>
<keyword evidence="4" id="KW-1185">Reference proteome</keyword>
<feature type="compositionally biased region" description="Polar residues" evidence="1">
    <location>
        <begin position="93"/>
        <end position="104"/>
    </location>
</feature>
<feature type="signal peptide" evidence="2">
    <location>
        <begin position="1"/>
        <end position="40"/>
    </location>
</feature>
<feature type="region of interest" description="Disordered" evidence="1">
    <location>
        <begin position="64"/>
        <end position="125"/>
    </location>
</feature>
<proteinExistence type="predicted"/>
<organism evidence="3 4">
    <name type="scientific">Thermomonas fusca</name>
    <dbReference type="NCBI Taxonomy" id="215690"/>
    <lineage>
        <taxon>Bacteria</taxon>
        <taxon>Pseudomonadati</taxon>
        <taxon>Pseudomonadota</taxon>
        <taxon>Gammaproteobacteria</taxon>
        <taxon>Lysobacterales</taxon>
        <taxon>Lysobacteraceae</taxon>
        <taxon>Thermomonas</taxon>
    </lineage>
</organism>
<dbReference type="Proteomes" id="UP000308508">
    <property type="component" value="Unassembled WGS sequence"/>
</dbReference>
<dbReference type="AlphaFoldDB" id="A0A5R9PCN3"/>
<keyword evidence="2" id="KW-0732">Signal</keyword>
<gene>
    <name evidence="3" type="ORF">E5S66_12785</name>
</gene>
<evidence type="ECO:0000313" key="3">
    <source>
        <dbReference type="EMBL" id="TLX20857.1"/>
    </source>
</evidence>
<feature type="chain" id="PRO_5024279577" evidence="2">
    <location>
        <begin position="41"/>
        <end position="282"/>
    </location>
</feature>
<evidence type="ECO:0000313" key="4">
    <source>
        <dbReference type="Proteomes" id="UP000308508"/>
    </source>
</evidence>
<evidence type="ECO:0000256" key="1">
    <source>
        <dbReference type="SAM" id="MobiDB-lite"/>
    </source>
</evidence>
<sequence length="282" mass="31197">MTRTARSKPANHSRGPQRALRTALSILMGAALTVSLSASADWRVYDDDVHDELKEVNKKLDARNKVGQGDFEQNPTIGEQQGRYKDPPRMFTQAEQDSISQVSLTEGDRCPEPPTPEAPEVENVSIPSVPSSANGIAQQQWTICKELLETEKAQFKYNLMMSDLAQKRFDRLQVIQRERRNNIDDDNAGRIESNTNKILALLTLIQIDQQQQKAYNDAYTARIAYLRAMQDRLGQKAFKGTGGEGVVGPGGATNHLAGDIAAFSVMQLAFSDGSPIHAARRD</sequence>
<accession>A0A5R9PCN3</accession>
<dbReference type="RefSeq" id="WP_138349849.1">
    <property type="nucleotide sequence ID" value="NZ_SROY01000007.1"/>
</dbReference>
<dbReference type="EMBL" id="SROY01000007">
    <property type="protein sequence ID" value="TLX20857.1"/>
    <property type="molecule type" value="Genomic_DNA"/>
</dbReference>
<protein>
    <submittedName>
        <fullName evidence="3">Uncharacterized protein</fullName>
    </submittedName>
</protein>
<evidence type="ECO:0000256" key="2">
    <source>
        <dbReference type="SAM" id="SignalP"/>
    </source>
</evidence>
<dbReference type="STRING" id="1123377.GCA_000423885_01070"/>
<name>A0A5R9PCN3_9GAMM</name>
<comment type="caution">
    <text evidence="3">The sequence shown here is derived from an EMBL/GenBank/DDBJ whole genome shotgun (WGS) entry which is preliminary data.</text>
</comment>